<dbReference type="InterPro" id="IPR009125">
    <property type="entry name" value="ATPMK"/>
</dbReference>
<dbReference type="Pfam" id="PF14960">
    <property type="entry name" value="ATP_synth_reg"/>
    <property type="match status" value="1"/>
</dbReference>
<dbReference type="GeneID" id="117649146"/>
<dbReference type="RefSeq" id="XP_034247506.1">
    <property type="nucleotide sequence ID" value="XM_034391615.1"/>
</dbReference>
<feature type="transmembrane region" description="Helical" evidence="1">
    <location>
        <begin position="31"/>
        <end position="49"/>
    </location>
</feature>
<evidence type="ECO:0000313" key="4">
    <source>
        <dbReference type="RefSeq" id="XP_034247507.1"/>
    </source>
</evidence>
<gene>
    <name evidence="3 4" type="primary">LOC117649146</name>
</gene>
<keyword evidence="1" id="KW-0812">Transmembrane</keyword>
<evidence type="ECO:0000313" key="2">
    <source>
        <dbReference type="Proteomes" id="UP000515158"/>
    </source>
</evidence>
<dbReference type="OrthoDB" id="9435504at2759"/>
<protein>
    <submittedName>
        <fullName evidence="3 4">ATP synthase membrane subunit DAPIT, mitochondrial-like</fullName>
    </submittedName>
</protein>
<keyword evidence="1" id="KW-1133">Transmembrane helix</keyword>
<accession>A0A6P8ZDG2</accession>
<evidence type="ECO:0000256" key="1">
    <source>
        <dbReference type="SAM" id="Phobius"/>
    </source>
</evidence>
<dbReference type="Proteomes" id="UP000515158">
    <property type="component" value="Unplaced"/>
</dbReference>
<dbReference type="KEGG" id="tpal:117649146"/>
<reference evidence="3 4" key="1">
    <citation type="submission" date="2025-04" db="UniProtKB">
        <authorList>
            <consortium name="RefSeq"/>
        </authorList>
    </citation>
    <scope>IDENTIFICATION</scope>
    <source>
        <tissue evidence="3 4">Total insect</tissue>
    </source>
</reference>
<dbReference type="RefSeq" id="XP_034247507.1">
    <property type="nucleotide sequence ID" value="XM_034391616.1"/>
</dbReference>
<dbReference type="AlphaFoldDB" id="A0A6P8ZDG2"/>
<organism evidence="4">
    <name type="scientific">Thrips palmi</name>
    <name type="common">Melon thrips</name>
    <dbReference type="NCBI Taxonomy" id="161013"/>
    <lineage>
        <taxon>Eukaryota</taxon>
        <taxon>Metazoa</taxon>
        <taxon>Ecdysozoa</taxon>
        <taxon>Arthropoda</taxon>
        <taxon>Hexapoda</taxon>
        <taxon>Insecta</taxon>
        <taxon>Pterygota</taxon>
        <taxon>Neoptera</taxon>
        <taxon>Paraneoptera</taxon>
        <taxon>Thysanoptera</taxon>
        <taxon>Terebrantia</taxon>
        <taxon>Thripoidea</taxon>
        <taxon>Thripidae</taxon>
        <taxon>Thrips</taxon>
    </lineage>
</organism>
<keyword evidence="2" id="KW-1185">Reference proteome</keyword>
<sequence>MAGDHPDPPEAANIKGFAKYYNSVTEKGRASAARITLGGMALLFLYFKLKPSSKPAAAQ</sequence>
<evidence type="ECO:0000313" key="3">
    <source>
        <dbReference type="RefSeq" id="XP_034247506.1"/>
    </source>
</evidence>
<keyword evidence="1" id="KW-0472">Membrane</keyword>
<name>A0A6P8ZDG2_THRPL</name>
<dbReference type="PRINTS" id="PR01821">
    <property type="entry name" value="DAPIT"/>
</dbReference>
<proteinExistence type="predicted"/>